<gene>
    <name evidence="3" type="ORF">CROS1456_LOCUS2149</name>
</gene>
<feature type="region of interest" description="Disordered" evidence="1">
    <location>
        <begin position="79"/>
        <end position="115"/>
    </location>
</feature>
<evidence type="ECO:0000256" key="2">
    <source>
        <dbReference type="SAM" id="Phobius"/>
    </source>
</evidence>
<evidence type="ECO:0000256" key="1">
    <source>
        <dbReference type="SAM" id="MobiDB-lite"/>
    </source>
</evidence>
<accession>A0A7S3FM15</accession>
<feature type="region of interest" description="Disordered" evidence="1">
    <location>
        <begin position="1"/>
        <end position="21"/>
    </location>
</feature>
<protein>
    <submittedName>
        <fullName evidence="3">Uncharacterized protein</fullName>
    </submittedName>
</protein>
<proteinExistence type="predicted"/>
<dbReference type="EMBL" id="HBHZ01002753">
    <property type="protein sequence ID" value="CAE0189078.1"/>
    <property type="molecule type" value="Transcribed_RNA"/>
</dbReference>
<keyword evidence="2" id="KW-0472">Membrane</keyword>
<organism evidence="3">
    <name type="scientific">Chloropicon roscoffensis</name>
    <dbReference type="NCBI Taxonomy" id="1461544"/>
    <lineage>
        <taxon>Eukaryota</taxon>
        <taxon>Viridiplantae</taxon>
        <taxon>Chlorophyta</taxon>
        <taxon>Chloropicophyceae</taxon>
        <taxon>Chloropicales</taxon>
        <taxon>Chloropicaceae</taxon>
        <taxon>Chloropicon</taxon>
    </lineage>
</organism>
<dbReference type="AlphaFoldDB" id="A0A7S3FM15"/>
<feature type="transmembrane region" description="Helical" evidence="2">
    <location>
        <begin position="250"/>
        <end position="271"/>
    </location>
</feature>
<keyword evidence="2" id="KW-1133">Transmembrane helix</keyword>
<sequence length="288" mass="30904">MARSESGSGSGRGFGRSMSGDLQVEEYLERTFLEGRSFKEEAKRIIRALSLQSKLTAEEKGSPAESLSPQQQAAFVFSASSTPHTSGVKRRSRTLSGATPNKRRERDNDESDEAPEWAVEDMARAEGGGWFVGALHAFLLILALAAMVALWWRHLSHIPFLETAAPSAWDALHPQVNTSSLRSMAAEGREGLCSYFASRLEEVDRDAVAAAVARGRTAVTDALASDAFIALLVLYGLLQLVRFKAAGDGAAVGILALVRDALALAAAAYVFHVTHAMTALQRGDTLVS</sequence>
<feature type="transmembrane region" description="Helical" evidence="2">
    <location>
        <begin position="222"/>
        <end position="238"/>
    </location>
</feature>
<evidence type="ECO:0000313" key="3">
    <source>
        <dbReference type="EMBL" id="CAE0189078.1"/>
    </source>
</evidence>
<feature type="transmembrane region" description="Helical" evidence="2">
    <location>
        <begin position="130"/>
        <end position="152"/>
    </location>
</feature>
<name>A0A7S3FM15_9CHLO</name>
<keyword evidence="2" id="KW-0812">Transmembrane</keyword>
<reference evidence="3" key="1">
    <citation type="submission" date="2021-01" db="EMBL/GenBank/DDBJ databases">
        <authorList>
            <person name="Corre E."/>
            <person name="Pelletier E."/>
            <person name="Niang G."/>
            <person name="Scheremetjew M."/>
            <person name="Finn R."/>
            <person name="Kale V."/>
            <person name="Holt S."/>
            <person name="Cochrane G."/>
            <person name="Meng A."/>
            <person name="Brown T."/>
            <person name="Cohen L."/>
        </authorList>
    </citation>
    <scope>NUCLEOTIDE SEQUENCE</scope>
    <source>
        <strain evidence="3">RCC1871</strain>
    </source>
</reference>